<comment type="caution">
    <text evidence="1">The sequence shown here is derived from an EMBL/GenBank/DDBJ whole genome shotgun (WGS) entry which is preliminary data.</text>
</comment>
<accession>A0A0J1FTZ7</accession>
<sequence length="70" mass="7659">MTYEFINDGDTTIIKVNFSDEGVELSGETSVKGDESAAVAYLPVFESDLRRNFAEKFPVPEIPAENGGMI</sequence>
<dbReference type="STRING" id="476652.DEAC_c14400"/>
<dbReference type="RefSeq" id="WP_047809304.1">
    <property type="nucleotide sequence ID" value="NZ_LDZY01000004.1"/>
</dbReference>
<dbReference type="AlphaFoldDB" id="A0A0J1FTZ7"/>
<evidence type="ECO:0000313" key="2">
    <source>
        <dbReference type="Proteomes" id="UP000036356"/>
    </source>
</evidence>
<gene>
    <name evidence="1" type="ORF">DEAC_c14400</name>
</gene>
<reference evidence="1 2" key="1">
    <citation type="submission" date="2015-06" db="EMBL/GenBank/DDBJ databases">
        <title>Draft genome of the moderately acidophilic sulfate reducer Candidatus Desulfosporosinus acididurans strain M1.</title>
        <authorList>
            <person name="Poehlein A."/>
            <person name="Petzsch P."/>
            <person name="Johnson B.D."/>
            <person name="Schloemann M."/>
            <person name="Daniel R."/>
            <person name="Muehling M."/>
        </authorList>
    </citation>
    <scope>NUCLEOTIDE SEQUENCE [LARGE SCALE GENOMIC DNA]</scope>
    <source>
        <strain evidence="1 2">M1</strain>
    </source>
</reference>
<keyword evidence="2" id="KW-1185">Reference proteome</keyword>
<protein>
    <submittedName>
        <fullName evidence="1">Uncharacterized protein</fullName>
    </submittedName>
</protein>
<organism evidence="1 2">
    <name type="scientific">Desulfosporosinus acididurans</name>
    <dbReference type="NCBI Taxonomy" id="476652"/>
    <lineage>
        <taxon>Bacteria</taxon>
        <taxon>Bacillati</taxon>
        <taxon>Bacillota</taxon>
        <taxon>Clostridia</taxon>
        <taxon>Eubacteriales</taxon>
        <taxon>Desulfitobacteriaceae</taxon>
        <taxon>Desulfosporosinus</taxon>
    </lineage>
</organism>
<dbReference type="Proteomes" id="UP000036356">
    <property type="component" value="Unassembled WGS sequence"/>
</dbReference>
<proteinExistence type="predicted"/>
<name>A0A0J1FTZ7_9FIRM</name>
<dbReference type="PATRIC" id="fig|476652.3.peg.1477"/>
<evidence type="ECO:0000313" key="1">
    <source>
        <dbReference type="EMBL" id="KLU66772.1"/>
    </source>
</evidence>
<dbReference type="EMBL" id="LDZY01000004">
    <property type="protein sequence ID" value="KLU66772.1"/>
    <property type="molecule type" value="Genomic_DNA"/>
</dbReference>